<dbReference type="eggNOG" id="arCOG13460">
    <property type="taxonomic scope" value="Archaea"/>
</dbReference>
<evidence type="ECO:0000313" key="2">
    <source>
        <dbReference type="EMBL" id="ELY97845.1"/>
    </source>
</evidence>
<name>M0AGI6_NATA1</name>
<evidence type="ECO:0000256" key="1">
    <source>
        <dbReference type="SAM" id="Phobius"/>
    </source>
</evidence>
<sequence>MWFPDRPPTRTDISMIGVGVVLLLVNVPFHQPLSWRAIAVGLVAVLFVLGPGANTRLAASIGQWFREIGADGRMGVILLYCCAVVLLLVVVPIRLAFLPHAFIGGILANTLYAVAYVAWAKKGRGWRINQGTN</sequence>
<keyword evidence="1" id="KW-0472">Membrane</keyword>
<accession>M0AGI6</accession>
<dbReference type="OrthoDB" id="163895at2157"/>
<feature type="transmembrane region" description="Helical" evidence="1">
    <location>
        <begin position="101"/>
        <end position="119"/>
    </location>
</feature>
<gene>
    <name evidence="2" type="ORF">C481_17955</name>
</gene>
<feature type="transmembrane region" description="Helical" evidence="1">
    <location>
        <begin position="35"/>
        <end position="53"/>
    </location>
</feature>
<organism evidence="2 3">
    <name type="scientific">Natrialba asiatica (strain ATCC 700177 / DSM 12278 / JCM 9576 / FERM P-10747 / NBRC 102637 / 172P1)</name>
    <dbReference type="NCBI Taxonomy" id="29540"/>
    <lineage>
        <taxon>Archaea</taxon>
        <taxon>Methanobacteriati</taxon>
        <taxon>Methanobacteriota</taxon>
        <taxon>Stenosarchaea group</taxon>
        <taxon>Halobacteria</taxon>
        <taxon>Halobacteriales</taxon>
        <taxon>Natrialbaceae</taxon>
        <taxon>Natrialba</taxon>
    </lineage>
</organism>
<keyword evidence="1" id="KW-0812">Transmembrane</keyword>
<reference evidence="2 3" key="1">
    <citation type="journal article" date="2014" name="PLoS Genet.">
        <title>Phylogenetically driven sequencing of extremely halophilic archaea reveals strategies for static and dynamic osmo-response.</title>
        <authorList>
            <person name="Becker E.A."/>
            <person name="Seitzer P.M."/>
            <person name="Tritt A."/>
            <person name="Larsen D."/>
            <person name="Krusor M."/>
            <person name="Yao A.I."/>
            <person name="Wu D."/>
            <person name="Madern D."/>
            <person name="Eisen J.A."/>
            <person name="Darling A.E."/>
            <person name="Facciotti M.T."/>
        </authorList>
    </citation>
    <scope>NUCLEOTIDE SEQUENCE [LARGE SCALE GENOMIC DNA]</scope>
    <source>
        <strain evidence="2 3">DSM 12278</strain>
    </source>
</reference>
<dbReference type="AlphaFoldDB" id="M0AGI6"/>
<feature type="transmembrane region" description="Helical" evidence="1">
    <location>
        <begin position="12"/>
        <end position="29"/>
    </location>
</feature>
<feature type="transmembrane region" description="Helical" evidence="1">
    <location>
        <begin position="74"/>
        <end position="95"/>
    </location>
</feature>
<proteinExistence type="predicted"/>
<protein>
    <submittedName>
        <fullName evidence="2">Uncharacterized protein</fullName>
    </submittedName>
</protein>
<dbReference type="Proteomes" id="UP000011554">
    <property type="component" value="Unassembled WGS sequence"/>
</dbReference>
<dbReference type="EMBL" id="AOIO01000040">
    <property type="protein sequence ID" value="ELY97845.1"/>
    <property type="molecule type" value="Genomic_DNA"/>
</dbReference>
<dbReference type="STRING" id="29540.C481_17955"/>
<keyword evidence="1" id="KW-1133">Transmembrane helix</keyword>
<evidence type="ECO:0000313" key="3">
    <source>
        <dbReference type="Proteomes" id="UP000011554"/>
    </source>
</evidence>
<keyword evidence="3" id="KW-1185">Reference proteome</keyword>
<comment type="caution">
    <text evidence="2">The sequence shown here is derived from an EMBL/GenBank/DDBJ whole genome shotgun (WGS) entry which is preliminary data.</text>
</comment>